<dbReference type="EMBL" id="UGQS01000001">
    <property type="protein sequence ID" value="STZ75556.1"/>
    <property type="molecule type" value="Genomic_DNA"/>
</dbReference>
<dbReference type="AlphaFoldDB" id="A0A378UDV8"/>
<organism evidence="1 2">
    <name type="scientific">Bergeriella denitrificans</name>
    <name type="common">Neisseria denitrificans</name>
    <dbReference type="NCBI Taxonomy" id="494"/>
    <lineage>
        <taxon>Bacteria</taxon>
        <taxon>Pseudomonadati</taxon>
        <taxon>Pseudomonadota</taxon>
        <taxon>Betaproteobacteria</taxon>
        <taxon>Neisseriales</taxon>
        <taxon>Neisseriaceae</taxon>
        <taxon>Bergeriella</taxon>
    </lineage>
</organism>
<evidence type="ECO:0000313" key="1">
    <source>
        <dbReference type="EMBL" id="STZ75556.1"/>
    </source>
</evidence>
<keyword evidence="2" id="KW-1185">Reference proteome</keyword>
<protein>
    <submittedName>
        <fullName evidence="1">Uncharacterized protein</fullName>
    </submittedName>
</protein>
<sequence>MEINRKMQNSILQHLTHHYPAEPSNDFYNELIQTYGKSEAVGNILYLEMHDLLSCNKALYIGTDIPDILWQTAQPTQKAFDFLADDGGLSAILGVVTVKLHSDTIQDLLTAKIEQADNITPTEKSRLKSLVGKMGDAALAKFTEKAIDAVTSPQIISLLQNL</sequence>
<gene>
    <name evidence="1" type="ORF">NCTC10295_00297</name>
</gene>
<dbReference type="Proteomes" id="UP000254651">
    <property type="component" value="Unassembled WGS sequence"/>
</dbReference>
<accession>A0A378UDV8</accession>
<evidence type="ECO:0000313" key="2">
    <source>
        <dbReference type="Proteomes" id="UP000254651"/>
    </source>
</evidence>
<reference evidence="1 2" key="1">
    <citation type="submission" date="2018-06" db="EMBL/GenBank/DDBJ databases">
        <authorList>
            <consortium name="Pathogen Informatics"/>
            <person name="Doyle S."/>
        </authorList>
    </citation>
    <scope>NUCLEOTIDE SEQUENCE [LARGE SCALE GENOMIC DNA]</scope>
    <source>
        <strain evidence="1 2">NCTC10295</strain>
    </source>
</reference>
<proteinExistence type="predicted"/>
<name>A0A378UDV8_BERDE</name>
<dbReference type="RefSeq" id="WP_066075973.1">
    <property type="nucleotide sequence ID" value="NZ_CP181246.1"/>
</dbReference>